<keyword evidence="11" id="KW-1185">Reference proteome</keyword>
<proteinExistence type="inferred from homology"/>
<organism evidence="10 11">
    <name type="scientific">Roseibium alexandrii</name>
    <dbReference type="NCBI Taxonomy" id="388408"/>
    <lineage>
        <taxon>Bacteria</taxon>
        <taxon>Pseudomonadati</taxon>
        <taxon>Pseudomonadota</taxon>
        <taxon>Alphaproteobacteria</taxon>
        <taxon>Hyphomicrobiales</taxon>
        <taxon>Stappiaceae</taxon>
        <taxon>Roseibium</taxon>
    </lineage>
</organism>
<evidence type="ECO:0000256" key="4">
    <source>
        <dbReference type="ARBA" id="ARBA00022692"/>
    </source>
</evidence>
<dbReference type="EMBL" id="CXWD01000002">
    <property type="protein sequence ID" value="CTQ64979.1"/>
    <property type="molecule type" value="Genomic_DNA"/>
</dbReference>
<gene>
    <name evidence="10" type="primary">mrpD_1</name>
    <name evidence="10" type="ORF">LAX5112_00468</name>
</gene>
<feature type="transmembrane region" description="Helical" evidence="8">
    <location>
        <begin position="335"/>
        <end position="353"/>
    </location>
</feature>
<dbReference type="InterPro" id="IPR001750">
    <property type="entry name" value="ND/Mrp_TM"/>
</dbReference>
<keyword evidence="6 8" id="KW-0472">Membrane</keyword>
<feature type="transmembrane region" description="Helical" evidence="8">
    <location>
        <begin position="36"/>
        <end position="58"/>
    </location>
</feature>
<keyword evidence="3" id="KW-1003">Cell membrane</keyword>
<comment type="similarity">
    <text evidence="2">Belongs to the CPA3 antiporters (TC 2.A.63) subunit D family.</text>
</comment>
<evidence type="ECO:0000256" key="6">
    <source>
        <dbReference type="ARBA" id="ARBA00023136"/>
    </source>
</evidence>
<feature type="domain" description="NADH:quinone oxidoreductase/Mrp antiporter transmembrane" evidence="9">
    <location>
        <begin position="133"/>
        <end position="424"/>
    </location>
</feature>
<dbReference type="NCBIfam" id="NF009306">
    <property type="entry name" value="PRK12663.1"/>
    <property type="match status" value="1"/>
</dbReference>
<feature type="transmembrane region" description="Helical" evidence="8">
    <location>
        <begin position="83"/>
        <end position="103"/>
    </location>
</feature>
<dbReference type="Proteomes" id="UP000053235">
    <property type="component" value="Unassembled WGS sequence"/>
</dbReference>
<feature type="transmembrane region" description="Helical" evidence="8">
    <location>
        <begin position="410"/>
        <end position="429"/>
    </location>
</feature>
<dbReference type="Pfam" id="PF00361">
    <property type="entry name" value="Proton_antipo_M"/>
    <property type="match status" value="1"/>
</dbReference>
<keyword evidence="4 7" id="KW-0812">Transmembrane</keyword>
<dbReference type="PRINTS" id="PR01437">
    <property type="entry name" value="NUOXDRDTASE4"/>
</dbReference>
<evidence type="ECO:0000259" key="9">
    <source>
        <dbReference type="Pfam" id="PF00361"/>
    </source>
</evidence>
<evidence type="ECO:0000256" key="7">
    <source>
        <dbReference type="RuleBase" id="RU000320"/>
    </source>
</evidence>
<dbReference type="OrthoDB" id="9768329at2"/>
<feature type="transmembrane region" description="Helical" evidence="8">
    <location>
        <begin position="450"/>
        <end position="472"/>
    </location>
</feature>
<dbReference type="PANTHER" id="PTHR42703">
    <property type="entry name" value="NADH DEHYDROGENASE"/>
    <property type="match status" value="1"/>
</dbReference>
<evidence type="ECO:0000256" key="2">
    <source>
        <dbReference type="ARBA" id="ARBA00005346"/>
    </source>
</evidence>
<evidence type="ECO:0000256" key="1">
    <source>
        <dbReference type="ARBA" id="ARBA00004651"/>
    </source>
</evidence>
<feature type="transmembrane region" description="Helical" evidence="8">
    <location>
        <begin position="6"/>
        <end position="29"/>
    </location>
</feature>
<dbReference type="InterPro" id="IPR050586">
    <property type="entry name" value="CPA3_Na-H_Antiporter_D"/>
</dbReference>
<evidence type="ECO:0000313" key="11">
    <source>
        <dbReference type="Proteomes" id="UP000053235"/>
    </source>
</evidence>
<dbReference type="InterPro" id="IPR003918">
    <property type="entry name" value="NADH_UbQ_OxRdtase"/>
</dbReference>
<accession>A0A0M6ZQD2</accession>
<feature type="transmembrane region" description="Helical" evidence="8">
    <location>
        <begin position="275"/>
        <end position="298"/>
    </location>
</feature>
<dbReference type="GO" id="GO:0008137">
    <property type="term" value="F:NADH dehydrogenase (ubiquinone) activity"/>
    <property type="evidence" value="ECO:0007669"/>
    <property type="project" value="InterPro"/>
</dbReference>
<keyword evidence="5 8" id="KW-1133">Transmembrane helix</keyword>
<comment type="subcellular location">
    <subcellularLocation>
        <location evidence="1">Cell membrane</location>
        <topology evidence="1">Multi-pass membrane protein</topology>
    </subcellularLocation>
    <subcellularLocation>
        <location evidence="7">Membrane</location>
        <topology evidence="7">Multi-pass membrane protein</topology>
    </subcellularLocation>
</comment>
<feature type="transmembrane region" description="Helical" evidence="8">
    <location>
        <begin position="168"/>
        <end position="190"/>
    </location>
</feature>
<dbReference type="PANTHER" id="PTHR42703:SF1">
    <property type="entry name" value="NA(+)_H(+) ANTIPORTER SUBUNIT D1"/>
    <property type="match status" value="1"/>
</dbReference>
<protein>
    <submittedName>
        <fullName evidence="10">Multiple resistance and pH homeostasis protein D</fullName>
    </submittedName>
</protein>
<evidence type="ECO:0000313" key="10">
    <source>
        <dbReference type="EMBL" id="CTQ64979.1"/>
    </source>
</evidence>
<evidence type="ECO:0000256" key="5">
    <source>
        <dbReference type="ARBA" id="ARBA00022989"/>
    </source>
</evidence>
<feature type="transmembrane region" description="Helical" evidence="8">
    <location>
        <begin position="374"/>
        <end position="390"/>
    </location>
</feature>
<feature type="transmembrane region" description="Helical" evidence="8">
    <location>
        <begin position="138"/>
        <end position="156"/>
    </location>
</feature>
<feature type="transmembrane region" description="Helical" evidence="8">
    <location>
        <begin position="210"/>
        <end position="235"/>
    </location>
</feature>
<dbReference type="STRING" id="388408.LAX5112_00468"/>
<dbReference type="GO" id="GO:0042773">
    <property type="term" value="P:ATP synthesis coupled electron transport"/>
    <property type="evidence" value="ECO:0007669"/>
    <property type="project" value="InterPro"/>
</dbReference>
<reference evidence="11" key="1">
    <citation type="submission" date="2015-07" db="EMBL/GenBank/DDBJ databases">
        <authorList>
            <person name="Rodrigo-Torres Lidia"/>
            <person name="Arahal R.David."/>
        </authorList>
    </citation>
    <scope>NUCLEOTIDE SEQUENCE [LARGE SCALE GENOMIC DNA]</scope>
    <source>
        <strain evidence="11">CECT 5112</strain>
    </source>
</reference>
<feature type="transmembrane region" description="Helical" evidence="8">
    <location>
        <begin position="310"/>
        <end position="329"/>
    </location>
</feature>
<dbReference type="GO" id="GO:0005886">
    <property type="term" value="C:plasma membrane"/>
    <property type="evidence" value="ECO:0007669"/>
    <property type="project" value="UniProtKB-SubCell"/>
</dbReference>
<feature type="transmembrane region" description="Helical" evidence="8">
    <location>
        <begin position="242"/>
        <end position="263"/>
    </location>
</feature>
<evidence type="ECO:0000256" key="8">
    <source>
        <dbReference type="SAM" id="Phobius"/>
    </source>
</evidence>
<dbReference type="RefSeq" id="WP_055670423.1">
    <property type="nucleotide sequence ID" value="NZ_CXWD01000002.1"/>
</dbReference>
<sequence length="513" mass="55204">MTETSYNLLVLALPVLVPLTLAAITAILWRNIQAQRVVAIAGLGVIVVCSVLLTMAVLRYDILAVEFGSWAVPFGISFVADRFAAALVMITGVLAFCVGIFSLRDMRQIHMRAGFYPLFFGMVAGVNGAFLTGDLFNLYVWFEVMLITSLGLLVIGRTKAQIDGAIKYALLNLLGTVFFLMAIGLLYGAAGTLAFADLARVLPTLEPTPGLVGAAILFLCAFGIKAGVFPLFFWLPASYHTAPFTISAIFAGLLTKVGVYAAFRVFTLLFTVEESGIREIVAVVAALTMVTGVFGAAVQWNIRRILSFHIISQIGYILMGLAIATPLALAGAVFYIVHHIIVKANLFLLAGAIRQASGTDDLKKSGGLLKSHPWLAVLFLIPALSLAGLPPLSGFWAKFLVVDASFKGDMAWLAAVALFTGLLTLYSMTKIWMEAFWKAPGIERSQTRPVPVLMVAPIAILGAITLTIGFYAEPFVQFAEKASITLTQPDVYIAAFFGEETQVGEAALERIDQ</sequence>
<evidence type="ECO:0000256" key="3">
    <source>
        <dbReference type="ARBA" id="ARBA00022475"/>
    </source>
</evidence>
<feature type="transmembrane region" description="Helical" evidence="8">
    <location>
        <begin position="115"/>
        <end position="132"/>
    </location>
</feature>
<name>A0A0M6ZQD2_9HYPH</name>
<dbReference type="AlphaFoldDB" id="A0A0M6ZQD2"/>